<name>A0ABP0UW79_9BRYO</name>
<keyword evidence="3" id="KW-1185">Reference proteome</keyword>
<accession>A0ABP0UW79</accession>
<dbReference type="Pfam" id="PF00383">
    <property type="entry name" value="dCMP_cyt_deam_1"/>
    <property type="match status" value="1"/>
</dbReference>
<dbReference type="SUPFAM" id="SSF53927">
    <property type="entry name" value="Cytidine deaminase-like"/>
    <property type="match status" value="1"/>
</dbReference>
<feature type="domain" description="CMP/dCMP-type deaminase" evidence="1">
    <location>
        <begin position="35"/>
        <end position="147"/>
    </location>
</feature>
<proteinExistence type="predicted"/>
<reference evidence="2" key="1">
    <citation type="submission" date="2024-02" db="EMBL/GenBank/DDBJ databases">
        <authorList>
            <consortium name="ELIXIR-Norway"/>
            <consortium name="Elixir Norway"/>
        </authorList>
    </citation>
    <scope>NUCLEOTIDE SEQUENCE</scope>
</reference>
<sequence>MAWVPLVGGIAALLLTRELVLRIRRKLIDANDEDEVDYRFLSVAAREAEVAIRNKEGGPFGAVIVKDGEIIAQAHNEVLKTKDPTAHAEILAIQKACKNLGKIELSDCVIYCSCEPCPMSFAAMYLARLPRLVYGAQAEAAHDLGFDSSHIADAIRGTSTFQKSNCTVRRIVHPEVAKVFWKNRTKVQIY</sequence>
<evidence type="ECO:0000259" key="1">
    <source>
        <dbReference type="PROSITE" id="PS51747"/>
    </source>
</evidence>
<protein>
    <recommendedName>
        <fullName evidence="1">CMP/dCMP-type deaminase domain-containing protein</fullName>
    </recommendedName>
</protein>
<gene>
    <name evidence="2" type="ORF">CSSPTR1EN2_LOCUS20037</name>
</gene>
<dbReference type="Proteomes" id="UP001497512">
    <property type="component" value="Chromosome 6"/>
</dbReference>
<dbReference type="PROSITE" id="PS51747">
    <property type="entry name" value="CYT_DCMP_DEAMINASES_2"/>
    <property type="match status" value="1"/>
</dbReference>
<dbReference type="EMBL" id="OZ019898">
    <property type="protein sequence ID" value="CAK9230046.1"/>
    <property type="molecule type" value="Genomic_DNA"/>
</dbReference>
<evidence type="ECO:0000313" key="3">
    <source>
        <dbReference type="Proteomes" id="UP001497512"/>
    </source>
</evidence>
<organism evidence="2 3">
    <name type="scientific">Sphagnum troendelagicum</name>
    <dbReference type="NCBI Taxonomy" id="128251"/>
    <lineage>
        <taxon>Eukaryota</taxon>
        <taxon>Viridiplantae</taxon>
        <taxon>Streptophyta</taxon>
        <taxon>Embryophyta</taxon>
        <taxon>Bryophyta</taxon>
        <taxon>Sphagnophytina</taxon>
        <taxon>Sphagnopsida</taxon>
        <taxon>Sphagnales</taxon>
        <taxon>Sphagnaceae</taxon>
        <taxon>Sphagnum</taxon>
    </lineage>
</organism>
<dbReference type="InterPro" id="IPR002125">
    <property type="entry name" value="CMP_dCMP_dom"/>
</dbReference>
<dbReference type="InterPro" id="IPR016193">
    <property type="entry name" value="Cytidine_deaminase-like"/>
</dbReference>
<dbReference type="CDD" id="cd01285">
    <property type="entry name" value="nucleoside_deaminase"/>
    <property type="match status" value="1"/>
</dbReference>
<dbReference type="Gene3D" id="3.40.140.10">
    <property type="entry name" value="Cytidine Deaminase, domain 2"/>
    <property type="match status" value="1"/>
</dbReference>
<evidence type="ECO:0000313" key="2">
    <source>
        <dbReference type="EMBL" id="CAK9230046.1"/>
    </source>
</evidence>
<dbReference type="PANTHER" id="PTHR11079:SF197">
    <property type="entry name" value="CYTIDINE DEAMINASE"/>
    <property type="match status" value="1"/>
</dbReference>
<dbReference type="PANTHER" id="PTHR11079">
    <property type="entry name" value="CYTOSINE DEAMINASE FAMILY MEMBER"/>
    <property type="match status" value="1"/>
</dbReference>